<dbReference type="Gene3D" id="3.30.70.270">
    <property type="match status" value="1"/>
</dbReference>
<dbReference type="InterPro" id="IPR000160">
    <property type="entry name" value="GGDEF_dom"/>
</dbReference>
<dbReference type="InterPro" id="IPR043128">
    <property type="entry name" value="Rev_trsase/Diguanyl_cyclase"/>
</dbReference>
<feature type="transmembrane region" description="Helical" evidence="1">
    <location>
        <begin position="206"/>
        <end position="226"/>
    </location>
</feature>
<evidence type="ECO:0000313" key="4">
    <source>
        <dbReference type="Proteomes" id="UP001601058"/>
    </source>
</evidence>
<feature type="transmembrane region" description="Helical" evidence="1">
    <location>
        <begin position="70"/>
        <end position="94"/>
    </location>
</feature>
<dbReference type="NCBIfam" id="TIGR00254">
    <property type="entry name" value="GGDEF"/>
    <property type="match status" value="1"/>
</dbReference>
<dbReference type="SUPFAM" id="SSF55781">
    <property type="entry name" value="GAF domain-like"/>
    <property type="match status" value="1"/>
</dbReference>
<keyword evidence="4" id="KW-1185">Reference proteome</keyword>
<dbReference type="Pfam" id="PF13185">
    <property type="entry name" value="GAF_2"/>
    <property type="match status" value="1"/>
</dbReference>
<feature type="transmembrane region" description="Helical" evidence="1">
    <location>
        <begin position="106"/>
        <end position="127"/>
    </location>
</feature>
<keyword evidence="1" id="KW-1133">Transmembrane helix</keyword>
<dbReference type="EMBL" id="JBIACJ010000005">
    <property type="protein sequence ID" value="MFE8696898.1"/>
    <property type="molecule type" value="Genomic_DNA"/>
</dbReference>
<evidence type="ECO:0000259" key="2">
    <source>
        <dbReference type="PROSITE" id="PS50887"/>
    </source>
</evidence>
<dbReference type="InterPro" id="IPR029787">
    <property type="entry name" value="Nucleotide_cyclase"/>
</dbReference>
<organism evidence="3 4">
    <name type="scientific">Cytobacillus mangrovibacter</name>
    <dbReference type="NCBI Taxonomy" id="3299024"/>
    <lineage>
        <taxon>Bacteria</taxon>
        <taxon>Bacillati</taxon>
        <taxon>Bacillota</taxon>
        <taxon>Bacilli</taxon>
        <taxon>Bacillales</taxon>
        <taxon>Bacillaceae</taxon>
        <taxon>Cytobacillus</taxon>
    </lineage>
</organism>
<dbReference type="SMART" id="SM00065">
    <property type="entry name" value="GAF"/>
    <property type="match status" value="1"/>
</dbReference>
<feature type="transmembrane region" description="Helical" evidence="1">
    <location>
        <begin position="12"/>
        <end position="29"/>
    </location>
</feature>
<keyword evidence="3" id="KW-0808">Transferase</keyword>
<dbReference type="InterPro" id="IPR003018">
    <property type="entry name" value="GAF"/>
</dbReference>
<feature type="domain" description="GGDEF" evidence="2">
    <location>
        <begin position="429"/>
        <end position="571"/>
    </location>
</feature>
<gene>
    <name evidence="3" type="ORF">ACFYKT_11190</name>
</gene>
<dbReference type="Gene3D" id="3.30.450.40">
    <property type="match status" value="1"/>
</dbReference>
<keyword evidence="1" id="KW-0472">Membrane</keyword>
<dbReference type="Proteomes" id="UP001601058">
    <property type="component" value="Unassembled WGS sequence"/>
</dbReference>
<evidence type="ECO:0000256" key="1">
    <source>
        <dbReference type="SAM" id="Phobius"/>
    </source>
</evidence>
<dbReference type="PROSITE" id="PS50887">
    <property type="entry name" value="GGDEF"/>
    <property type="match status" value="1"/>
</dbReference>
<sequence>MVGKTKKRIIWLIWLLGFPLGLWFTYHLYPPQFTGKGIDILVYLLLTAFVAATPMVINGSPIFLIQWVSWAAFLTFGLFVELMMAQLALIILFIRIKLPRNDYFRLPLNSLMFFLVSLLSGIFYYTFGGKTGLSLIDVKQTFWLVVTYPVLNYFLNQLIIIFLNFAIYNNTKNIFGKDFIWETVTTLITFPIGFVLYILYTEVGLVSLLFVGVPFASLSIILNLYYSSDKINGYLQTATDIGHQLAEKLIVNEVIDLFIEKITEMLTVDYAYILDIVDDKELQLLRCIEKGEEKSTDIRPLKKNEGISGLVWDKGEAMLFHSKKEWKHIVKGYMPDTIESVICVPIVRNNKAVGVLLLASTQKRAYEKSQLMIVDILCSHFAIAIENARYYEETKEKSERCALTKLFNYRYFENLLSNEFKRLQTFQREKLSLIILDIDHFKSVNDTYGHQSGNEILSQLADQLADLIGDRGTVARYGGEEFVILLPNVAKEEALQTAEVIRQTIADHPFILTQQMEWEGIPLQVNITASIGVATAPMDAEDSLGLIRHADRALYVGAKRAGRNRVAEYVK</sequence>
<name>A0ABW6JYA7_9BACI</name>
<dbReference type="CDD" id="cd01949">
    <property type="entry name" value="GGDEF"/>
    <property type="match status" value="1"/>
</dbReference>
<dbReference type="GO" id="GO:0052621">
    <property type="term" value="F:diguanylate cyclase activity"/>
    <property type="evidence" value="ECO:0007669"/>
    <property type="project" value="UniProtKB-EC"/>
</dbReference>
<dbReference type="EC" id="2.7.7.65" evidence="3"/>
<accession>A0ABW6JYA7</accession>
<feature type="transmembrane region" description="Helical" evidence="1">
    <location>
        <begin position="142"/>
        <end position="167"/>
    </location>
</feature>
<dbReference type="SUPFAM" id="SSF55073">
    <property type="entry name" value="Nucleotide cyclase"/>
    <property type="match status" value="1"/>
</dbReference>
<dbReference type="SMART" id="SM00267">
    <property type="entry name" value="GGDEF"/>
    <property type="match status" value="1"/>
</dbReference>
<reference evidence="3 4" key="1">
    <citation type="submission" date="2024-08" db="EMBL/GenBank/DDBJ databases">
        <title>Two novel Cytobacillus novel species.</title>
        <authorList>
            <person name="Liu G."/>
        </authorList>
    </citation>
    <scope>NUCLEOTIDE SEQUENCE [LARGE SCALE GENOMIC DNA]</scope>
    <source>
        <strain evidence="3 4">FJAT-53684</strain>
    </source>
</reference>
<dbReference type="Pfam" id="PF00990">
    <property type="entry name" value="GGDEF"/>
    <property type="match status" value="1"/>
</dbReference>
<dbReference type="PANTHER" id="PTHR45138">
    <property type="entry name" value="REGULATORY COMPONENTS OF SENSORY TRANSDUCTION SYSTEM"/>
    <property type="match status" value="1"/>
</dbReference>
<evidence type="ECO:0000313" key="3">
    <source>
        <dbReference type="EMBL" id="MFE8696898.1"/>
    </source>
</evidence>
<proteinExistence type="predicted"/>
<keyword evidence="1" id="KW-0812">Transmembrane</keyword>
<comment type="caution">
    <text evidence="3">The sequence shown here is derived from an EMBL/GenBank/DDBJ whole genome shotgun (WGS) entry which is preliminary data.</text>
</comment>
<dbReference type="PANTHER" id="PTHR45138:SF9">
    <property type="entry name" value="DIGUANYLATE CYCLASE DGCM-RELATED"/>
    <property type="match status" value="1"/>
</dbReference>
<feature type="transmembrane region" description="Helical" evidence="1">
    <location>
        <begin position="179"/>
        <end position="200"/>
    </location>
</feature>
<feature type="transmembrane region" description="Helical" evidence="1">
    <location>
        <begin position="41"/>
        <end position="64"/>
    </location>
</feature>
<keyword evidence="3" id="KW-0548">Nucleotidyltransferase</keyword>
<dbReference type="InterPro" id="IPR029016">
    <property type="entry name" value="GAF-like_dom_sf"/>
</dbReference>
<dbReference type="InterPro" id="IPR050469">
    <property type="entry name" value="Diguanylate_Cyclase"/>
</dbReference>
<dbReference type="RefSeq" id="WP_389219464.1">
    <property type="nucleotide sequence ID" value="NZ_JBIACJ010000005.1"/>
</dbReference>
<protein>
    <submittedName>
        <fullName evidence="3">Sensor domain-containing diguanylate cyclase</fullName>
        <ecNumber evidence="3">2.7.7.65</ecNumber>
    </submittedName>
</protein>